<dbReference type="AlphaFoldDB" id="A0A8J2PC55"/>
<keyword evidence="2" id="KW-1185">Reference proteome</keyword>
<evidence type="ECO:0000313" key="2">
    <source>
        <dbReference type="Proteomes" id="UP000708208"/>
    </source>
</evidence>
<sequence length="99" mass="10850">MGVSWMTKEIGDKVMEMVVKARKHKGSTTSRVCLVNSRLDLCGGVSGENCNQSELPFSLMSSGLVGSKSSVRAFGKISCRIKILKYKLCLKFDFSTKGH</sequence>
<dbReference type="Proteomes" id="UP000708208">
    <property type="component" value="Unassembled WGS sequence"/>
</dbReference>
<comment type="caution">
    <text evidence="1">The sequence shown here is derived from an EMBL/GenBank/DDBJ whole genome shotgun (WGS) entry which is preliminary data.</text>
</comment>
<proteinExistence type="predicted"/>
<organism evidence="1 2">
    <name type="scientific">Allacma fusca</name>
    <dbReference type="NCBI Taxonomy" id="39272"/>
    <lineage>
        <taxon>Eukaryota</taxon>
        <taxon>Metazoa</taxon>
        <taxon>Ecdysozoa</taxon>
        <taxon>Arthropoda</taxon>
        <taxon>Hexapoda</taxon>
        <taxon>Collembola</taxon>
        <taxon>Symphypleona</taxon>
        <taxon>Sminthuridae</taxon>
        <taxon>Allacma</taxon>
    </lineage>
</organism>
<dbReference type="EMBL" id="CAJVCH010396587">
    <property type="protein sequence ID" value="CAG7817542.1"/>
    <property type="molecule type" value="Genomic_DNA"/>
</dbReference>
<evidence type="ECO:0000313" key="1">
    <source>
        <dbReference type="EMBL" id="CAG7817542.1"/>
    </source>
</evidence>
<gene>
    <name evidence="1" type="ORF">AFUS01_LOCUS28101</name>
</gene>
<reference evidence="1" key="1">
    <citation type="submission" date="2021-06" db="EMBL/GenBank/DDBJ databases">
        <authorList>
            <person name="Hodson N. C."/>
            <person name="Mongue J. A."/>
            <person name="Jaron S. K."/>
        </authorList>
    </citation>
    <scope>NUCLEOTIDE SEQUENCE</scope>
</reference>
<accession>A0A8J2PC55</accession>
<protein>
    <submittedName>
        <fullName evidence="1">Uncharacterized protein</fullName>
    </submittedName>
</protein>
<name>A0A8J2PC55_9HEXA</name>